<keyword evidence="1" id="KW-0998">Cell outer membrane</keyword>
<keyword evidence="2" id="KW-0732">Signal</keyword>
<dbReference type="Pfam" id="PF17973">
    <property type="entry name" value="bMG10"/>
    <property type="match status" value="1"/>
</dbReference>
<evidence type="ECO:0000256" key="2">
    <source>
        <dbReference type="SAM" id="SignalP"/>
    </source>
</evidence>
<evidence type="ECO:0000259" key="3">
    <source>
        <dbReference type="SMART" id="SM01360"/>
    </source>
</evidence>
<dbReference type="Pfam" id="PF07715">
    <property type="entry name" value="Plug"/>
    <property type="match status" value="1"/>
</dbReference>
<comment type="subcellular location">
    <subcellularLocation>
        <location evidence="1">Cell outer membrane</location>
        <topology evidence="1">Multi-pass membrane protein</topology>
    </subcellularLocation>
</comment>
<dbReference type="Gene3D" id="2.20.130.20">
    <property type="match status" value="1"/>
</dbReference>
<dbReference type="InterPro" id="IPR037066">
    <property type="entry name" value="Plug_dom_sf"/>
</dbReference>
<keyword evidence="1" id="KW-1134">Transmembrane beta strand</keyword>
<dbReference type="InterPro" id="IPR051802">
    <property type="entry name" value="YfhM-like"/>
</dbReference>
<dbReference type="PANTHER" id="PTHR40094">
    <property type="entry name" value="ALPHA-2-MACROGLOBULIN HOMOLOG"/>
    <property type="match status" value="1"/>
</dbReference>
<feature type="signal peptide" evidence="2">
    <location>
        <begin position="1"/>
        <end position="20"/>
    </location>
</feature>
<gene>
    <name evidence="4" type="ORF">E5L68_000980</name>
</gene>
<dbReference type="Pfam" id="PF00207">
    <property type="entry name" value="A2M"/>
    <property type="match status" value="1"/>
</dbReference>
<sequence length="1955" mass="222631">MKLNLLTLFILSLLSYNSLAQNKLSKSRQASQVKFLYQLTDKEVFALLRDKKVDESFYHTLISSDYDKEYKKTKLSFGNYLLVNASGSFLNASLKSQNNVSLQFINNQKDFQCYITDVKGNLIANAVVEIDGKRIAKYDAKAKLYRAKYPREKRKPKEEGIVNVVHEGTSNFFEYEVDDRNYYNDDREDWSFFKKIAYAFPVKYFWQPFKSIAKKKNSAKPLYAGYLVFSKPKYKPLDTLKFKAFVIHAKGGDIHNKPAEVNLQVNGVNKKLATINPYQNGGYEYSFVLADSLNLKLDRNYSISLEEKSKKPKKAFRIYNNFRYEDYELKSLDFSLRTDKGIQTRDSLITVYFKATDENELAVPDGRVELTLTTSYVNFYNDNDVFVPDTLWQKNITLDPVGETKLVLPAEIFPKANLSFNLNAKLLNSNNEVRTASKSLTYNDITVAKKANKPIEITSEFKKDSIAIAYLVNGKSENQLAKMSSYTKDDVLINSTNIALPYVGKTDYSAEYLEIETPKDTTTIYITDLKPELQINAMQNKDSLRVVVINEHKIPFWYTIFAGNKVFLRGYSNQLDTLIKSDSRKASHVRINYFWGGDEETSEVSAFYNPYQLNLKLIAPDMVYPGQKVNMLVQVTDINRQPVPQTDVTAQAFTSKFGNVSGPRLPYLGKRFLAHKTNKLEVEADEAYSNVSKKLDELTWTKWSKNLGLDTIEYFKFMHPKPIYNVIESTNDTTTQVAPFVMLDGAILPANIVYIDDVPVFFNQAQQLQRYSFVVKPGLHDFKIRTADKLVTIKNYNIAAGKKTIFSILADSTNKVVTVSKPTTLTAQESEELDRYMIRVANNFNLQKTTVSAANSDSRLLVNPNNRSERELLVGPIKENVLVFNNEKWQQNFIKETGYTYTFQPGLIKQKSNASKYAFNTKLYAGASNGNTKFANEYALKKQEVDKIWLDFMDLRSRTTQLLAIDYSSLKSVGKLRYDIDTAFTNHIPYIKNVIAFKPNQANFLRIYKGDINTDNYESGRYKLMFLLKDNSYFITDEISVKANGANYYKWDEFKITEADDFSGKLDSLIKAVPSNYRQSITEANQLFFNRYVFSKSELKNTVQGRILSSQTNQPLSGIVVRIVGLDEQTTSDAKGLFSLKTPEKGKLFITATKYYDKVIDIVNGTVGDILLDSIEHNLKGVEVLGYATTRKQNLTGSVAIVKSEELVNSLQGVAAGVSLQEVVMIRGASSLTSNQKPLIIVDGLPFDGDMSSLDKDLVKDITILKDASATAIYGARAANGVIIIKSKKGNLATNAVGNLEPQQQTMRTNFNDEGFWQPKLVTDENGEAKFTVKFPDDITKWTTRVMAMNGNKQTGYTEGSIRSFKSLSANFVSPLFAVVGDSINVIGKLMNYTPLEETGIRKFSYNGQELRNSKVTFKNALIDTLSIAVKSKDSLNFEYTLAQENGYFDGERRKIPVVEAGVKETKGYFSALLRDTAVNYAFDKNLGKITLRAEASVFPVFLDEITKLRNYEYLCNEQLASKLKGLLLEKRVRKYLNQKFTHEKDIAFILKKLQQNKTPQGTWGWWQNSEEQMWISLHVVEALLQAEKDGYAVDLNKALLQRYLVGKLTDNANYGDIQIIKLLHLLDGKNYIKDWVLAFEEQELKRDALLTPELLAIKQRETKPSTYALLEMMELRQLAGLKIDLDALVKLKKQTMFGSMYWGDESIRFWDNSIQNTLLAYRILKNAGGYENELEKIALYFLEQRKDGQWRNTFESALILETILPAFLVNQDTREPASLRINEQTVSKFPYAQVMENPTDLKVIKKGNSAVYFTAYQQFQNTKPKKVAKDFVVSTSLLQQGNVVNTLKAGQTTTLKVEVEAKADAEYVMIEIPIPAGCSYENKLQTFWGVETHREYFKEKTSIFCTKLKQGKYTFTIDLMPRYSGSYVLNPAKAEMMYFPVFYGREGMKKMEIK</sequence>
<dbReference type="PROSITE" id="PS52016">
    <property type="entry name" value="TONB_DEPENDENT_REC_3"/>
    <property type="match status" value="1"/>
</dbReference>
<dbReference type="InterPro" id="IPR039426">
    <property type="entry name" value="TonB-dep_rcpt-like"/>
</dbReference>
<evidence type="ECO:0000313" key="4">
    <source>
        <dbReference type="EMBL" id="MFN0289942.1"/>
    </source>
</evidence>
<dbReference type="InterPro" id="IPR023997">
    <property type="entry name" value="TonB-dep_OMP_SusC/RagA_CS"/>
</dbReference>
<comment type="caution">
    <text evidence="4">The sequence shown here is derived from an EMBL/GenBank/DDBJ whole genome shotgun (WGS) entry which is preliminary data.</text>
</comment>
<dbReference type="Proteomes" id="UP001517367">
    <property type="component" value="Unassembled WGS sequence"/>
</dbReference>
<organism evidence="4 5">
    <name type="scientific">Pedobacter helvus</name>
    <dbReference type="NCBI Taxonomy" id="2563444"/>
    <lineage>
        <taxon>Bacteria</taxon>
        <taxon>Pseudomonadati</taxon>
        <taxon>Bacteroidota</taxon>
        <taxon>Sphingobacteriia</taxon>
        <taxon>Sphingobacteriales</taxon>
        <taxon>Sphingobacteriaceae</taxon>
        <taxon>Pedobacter</taxon>
    </lineage>
</organism>
<comment type="similarity">
    <text evidence="1">Belongs to the TonB-dependent receptor family.</text>
</comment>
<evidence type="ECO:0000313" key="5">
    <source>
        <dbReference type="Proteomes" id="UP001517367"/>
    </source>
</evidence>
<keyword evidence="1" id="KW-0813">Transport</keyword>
<dbReference type="RefSeq" id="WP_138727543.1">
    <property type="nucleotide sequence ID" value="NZ_SRMP02000001.1"/>
</dbReference>
<dbReference type="InterPro" id="IPR001599">
    <property type="entry name" value="Macroglobln_a2"/>
</dbReference>
<dbReference type="NCBIfam" id="TIGR04057">
    <property type="entry name" value="SusC_RagA_signa"/>
    <property type="match status" value="1"/>
</dbReference>
<dbReference type="InterPro" id="IPR041246">
    <property type="entry name" value="Bact_MG10"/>
</dbReference>
<keyword evidence="1" id="KW-0472">Membrane</keyword>
<name>A0ABW9JC53_9SPHI</name>
<keyword evidence="1" id="KW-0812">Transmembrane</keyword>
<dbReference type="Gene3D" id="1.50.10.20">
    <property type="match status" value="1"/>
</dbReference>
<dbReference type="SUPFAM" id="SSF49464">
    <property type="entry name" value="Carboxypeptidase regulatory domain-like"/>
    <property type="match status" value="1"/>
</dbReference>
<dbReference type="SMART" id="SM01360">
    <property type="entry name" value="A2M"/>
    <property type="match status" value="1"/>
</dbReference>
<dbReference type="InterPro" id="IPR008930">
    <property type="entry name" value="Terpenoid_cyclase/PrenylTrfase"/>
</dbReference>
<evidence type="ECO:0000256" key="1">
    <source>
        <dbReference type="PROSITE-ProRule" id="PRU01360"/>
    </source>
</evidence>
<protein>
    <submittedName>
        <fullName evidence="4">Alpha-2-macroglobulin family protein</fullName>
    </submittedName>
</protein>
<proteinExistence type="inferred from homology"/>
<dbReference type="SUPFAM" id="SSF56935">
    <property type="entry name" value="Porins"/>
    <property type="match status" value="1"/>
</dbReference>
<dbReference type="Gene3D" id="2.60.40.1120">
    <property type="entry name" value="Carboxypeptidase-like, regulatory domain"/>
    <property type="match status" value="1"/>
</dbReference>
<dbReference type="Gene3D" id="2.170.130.10">
    <property type="entry name" value="TonB-dependent receptor, plug domain"/>
    <property type="match status" value="1"/>
</dbReference>
<feature type="chain" id="PRO_5046245729" evidence="2">
    <location>
        <begin position="21"/>
        <end position="1955"/>
    </location>
</feature>
<dbReference type="InterPro" id="IPR012910">
    <property type="entry name" value="Plug_dom"/>
</dbReference>
<dbReference type="EMBL" id="SRMP02000001">
    <property type="protein sequence ID" value="MFN0289942.1"/>
    <property type="molecule type" value="Genomic_DNA"/>
</dbReference>
<dbReference type="SUPFAM" id="SSF48239">
    <property type="entry name" value="Terpenoid cyclases/Protein prenyltransferases"/>
    <property type="match status" value="1"/>
</dbReference>
<keyword evidence="5" id="KW-1185">Reference proteome</keyword>
<accession>A0ABW9JC53</accession>
<reference evidence="4 5" key="1">
    <citation type="submission" date="2024-12" db="EMBL/GenBank/DDBJ databases">
        <authorList>
            <person name="Hu S."/>
        </authorList>
    </citation>
    <scope>NUCLEOTIDE SEQUENCE [LARGE SCALE GENOMIC DNA]</scope>
    <source>
        <strain evidence="4 5">P-25</strain>
    </source>
</reference>
<dbReference type="PANTHER" id="PTHR40094:SF1">
    <property type="entry name" value="UBIQUITIN DOMAIN-CONTAINING PROTEIN"/>
    <property type="match status" value="1"/>
</dbReference>
<dbReference type="InterPro" id="IPR008969">
    <property type="entry name" value="CarboxyPept-like_regulatory"/>
</dbReference>
<feature type="domain" description="Alpha-2-macroglobulin" evidence="3">
    <location>
        <begin position="1315"/>
        <end position="1404"/>
    </location>
</feature>